<protein>
    <recommendedName>
        <fullName evidence="1">KfrA N-terminal DNA-binding domain-containing protein</fullName>
    </recommendedName>
</protein>
<gene>
    <name evidence="2" type="ORF">FN976_17190</name>
</gene>
<evidence type="ECO:0000259" key="1">
    <source>
        <dbReference type="Pfam" id="PF11740"/>
    </source>
</evidence>
<dbReference type="AlphaFoldDB" id="A0A562ZNX2"/>
<name>A0A562ZNX2_9BURK</name>
<dbReference type="EMBL" id="VOBQ01000013">
    <property type="protein sequence ID" value="TWO70071.1"/>
    <property type="molecule type" value="Genomic_DNA"/>
</dbReference>
<dbReference type="OrthoDB" id="583532at2"/>
<comment type="caution">
    <text evidence="2">The sequence shown here is derived from an EMBL/GenBank/DDBJ whole genome shotgun (WGS) entry which is preliminary data.</text>
</comment>
<sequence>MRMIKGRRSSKMQYEEVLASAEAMLAEGKPPSVRALRDRIGGSPNDIAPLLAKWRAEGGQQRSLKLRSSTKPRGSVWDLGDAAYLDAIEAYFIDAGSLGVAARLERAESCLRQVLAAHRLSHVAGAAASSSSAPQKDSRVQ</sequence>
<proteinExistence type="predicted"/>
<dbReference type="InterPro" id="IPR021104">
    <property type="entry name" value="KfrA_DNA-bd_N"/>
</dbReference>
<evidence type="ECO:0000313" key="2">
    <source>
        <dbReference type="EMBL" id="TWO70071.1"/>
    </source>
</evidence>
<evidence type="ECO:0000313" key="3">
    <source>
        <dbReference type="Proteomes" id="UP000318199"/>
    </source>
</evidence>
<keyword evidence="3" id="KW-1185">Reference proteome</keyword>
<dbReference type="Proteomes" id="UP000318199">
    <property type="component" value="Unassembled WGS sequence"/>
</dbReference>
<organism evidence="2 3">
    <name type="scientific">Caenimonas sedimenti</name>
    <dbReference type="NCBI Taxonomy" id="2596921"/>
    <lineage>
        <taxon>Bacteria</taxon>
        <taxon>Pseudomonadati</taxon>
        <taxon>Pseudomonadota</taxon>
        <taxon>Betaproteobacteria</taxon>
        <taxon>Burkholderiales</taxon>
        <taxon>Comamonadaceae</taxon>
        <taxon>Caenimonas</taxon>
    </lineage>
</organism>
<accession>A0A562ZNX2</accession>
<reference evidence="2 3" key="1">
    <citation type="submission" date="2019-07" db="EMBL/GenBank/DDBJ databases">
        <title>Caenimonas sedimenti sp. nov., isolated from activated sludge.</title>
        <authorList>
            <person name="Xu J."/>
        </authorList>
    </citation>
    <scope>NUCLEOTIDE SEQUENCE [LARGE SCALE GENOMIC DNA]</scope>
    <source>
        <strain evidence="2 3">HX-9-20</strain>
    </source>
</reference>
<dbReference type="Pfam" id="PF11740">
    <property type="entry name" value="KfrA_N"/>
    <property type="match status" value="1"/>
</dbReference>
<feature type="domain" description="KfrA N-terminal DNA-binding" evidence="1">
    <location>
        <begin position="13"/>
        <end position="66"/>
    </location>
</feature>